<reference evidence="2" key="1">
    <citation type="journal article" date="2020" name="Fungal Divers.">
        <title>Resolving the Mortierellaceae phylogeny through synthesis of multi-gene phylogenetics and phylogenomics.</title>
        <authorList>
            <person name="Vandepol N."/>
            <person name="Liber J."/>
            <person name="Desiro A."/>
            <person name="Na H."/>
            <person name="Kennedy M."/>
            <person name="Barry K."/>
            <person name="Grigoriev I.V."/>
            <person name="Miller A.N."/>
            <person name="O'Donnell K."/>
            <person name="Stajich J.E."/>
            <person name="Bonito G."/>
        </authorList>
    </citation>
    <scope>NUCLEOTIDE SEQUENCE</scope>
    <source>
        <strain evidence="2">KOD1015</strain>
    </source>
</reference>
<dbReference type="EMBL" id="JAABOA010000203">
    <property type="protein sequence ID" value="KAF9585333.1"/>
    <property type="molecule type" value="Genomic_DNA"/>
</dbReference>
<organism evidence="2 3">
    <name type="scientific">Lunasporangiospora selenospora</name>
    <dbReference type="NCBI Taxonomy" id="979761"/>
    <lineage>
        <taxon>Eukaryota</taxon>
        <taxon>Fungi</taxon>
        <taxon>Fungi incertae sedis</taxon>
        <taxon>Mucoromycota</taxon>
        <taxon>Mortierellomycotina</taxon>
        <taxon>Mortierellomycetes</taxon>
        <taxon>Mortierellales</taxon>
        <taxon>Mortierellaceae</taxon>
        <taxon>Lunasporangiospora</taxon>
    </lineage>
</organism>
<accession>A0A9P6G0Q0</accession>
<feature type="region of interest" description="Disordered" evidence="1">
    <location>
        <begin position="124"/>
        <end position="185"/>
    </location>
</feature>
<sequence length="185" mass="20175">MQSSSSPSQTTLRQSPGSPVIYRDQKQTEEKVDREVVSEECLETLKTSLLTTTATPRNIMTFAVEAYKASVLVPIKLQIVKLKSDMMNALSPGQDLLSLFKATVETDADKLWRTSMDQMETDLIDNAGKGKTKKSATSAPKGQDGTKKDDSMITGSAGAESELNHEDVGDETQSKHWRTCSVSLG</sequence>
<evidence type="ECO:0000313" key="2">
    <source>
        <dbReference type="EMBL" id="KAF9585333.1"/>
    </source>
</evidence>
<feature type="region of interest" description="Disordered" evidence="1">
    <location>
        <begin position="1"/>
        <end position="32"/>
    </location>
</feature>
<name>A0A9P6G0Q0_9FUNG</name>
<keyword evidence="3" id="KW-1185">Reference proteome</keyword>
<evidence type="ECO:0000256" key="1">
    <source>
        <dbReference type="SAM" id="MobiDB-lite"/>
    </source>
</evidence>
<dbReference type="AlphaFoldDB" id="A0A9P6G0Q0"/>
<evidence type="ECO:0000313" key="3">
    <source>
        <dbReference type="Proteomes" id="UP000780801"/>
    </source>
</evidence>
<feature type="compositionally biased region" description="Polar residues" evidence="1">
    <location>
        <begin position="1"/>
        <end position="17"/>
    </location>
</feature>
<proteinExistence type="predicted"/>
<protein>
    <submittedName>
        <fullName evidence="2">Uncharacterized protein</fullName>
    </submittedName>
</protein>
<feature type="compositionally biased region" description="Basic and acidic residues" evidence="1">
    <location>
        <begin position="23"/>
        <end position="32"/>
    </location>
</feature>
<gene>
    <name evidence="2" type="ORF">BGW38_002845</name>
</gene>
<comment type="caution">
    <text evidence="2">The sequence shown here is derived from an EMBL/GenBank/DDBJ whole genome shotgun (WGS) entry which is preliminary data.</text>
</comment>
<dbReference type="Proteomes" id="UP000780801">
    <property type="component" value="Unassembled WGS sequence"/>
</dbReference>